<reference evidence="2 3" key="1">
    <citation type="submission" date="2018-04" db="EMBL/GenBank/DDBJ databases">
        <title>Chitinophaga fuyangensis sp. nov., isolated from soil in a chemical factory.</title>
        <authorList>
            <person name="Chen K."/>
        </authorList>
    </citation>
    <scope>NUCLEOTIDE SEQUENCE [LARGE SCALE GENOMIC DNA]</scope>
    <source>
        <strain evidence="2 3">LY-1</strain>
    </source>
</reference>
<dbReference type="InterPro" id="IPR034660">
    <property type="entry name" value="DinB/YfiT-like"/>
</dbReference>
<name>A0A2T7BPH4_9BACT</name>
<proteinExistence type="predicted"/>
<accession>A0A2T7BPH4</accession>
<dbReference type="EMBL" id="QCYK01000001">
    <property type="protein sequence ID" value="PUZ29549.1"/>
    <property type="molecule type" value="Genomic_DNA"/>
</dbReference>
<evidence type="ECO:0000313" key="3">
    <source>
        <dbReference type="Proteomes" id="UP000244450"/>
    </source>
</evidence>
<evidence type="ECO:0000259" key="1">
    <source>
        <dbReference type="Pfam" id="PF12867"/>
    </source>
</evidence>
<keyword evidence="3" id="KW-1185">Reference proteome</keyword>
<feature type="domain" description="DinB-like" evidence="1">
    <location>
        <begin position="12"/>
        <end position="163"/>
    </location>
</feature>
<dbReference type="SUPFAM" id="SSF109854">
    <property type="entry name" value="DinB/YfiT-like putative metalloenzymes"/>
    <property type="match status" value="1"/>
</dbReference>
<dbReference type="RefSeq" id="WP_108686186.1">
    <property type="nucleotide sequence ID" value="NZ_QCYK01000001.1"/>
</dbReference>
<dbReference type="AlphaFoldDB" id="A0A2T7BPH4"/>
<evidence type="ECO:0000313" key="2">
    <source>
        <dbReference type="EMBL" id="PUZ29549.1"/>
    </source>
</evidence>
<dbReference type="Proteomes" id="UP000244450">
    <property type="component" value="Unassembled WGS sequence"/>
</dbReference>
<organism evidence="2 3">
    <name type="scientific">Chitinophaga parva</name>
    <dbReference type="NCBI Taxonomy" id="2169414"/>
    <lineage>
        <taxon>Bacteria</taxon>
        <taxon>Pseudomonadati</taxon>
        <taxon>Bacteroidota</taxon>
        <taxon>Chitinophagia</taxon>
        <taxon>Chitinophagales</taxon>
        <taxon>Chitinophagaceae</taxon>
        <taxon>Chitinophaga</taxon>
    </lineage>
</organism>
<dbReference type="OrthoDB" id="679284at2"/>
<dbReference type="InterPro" id="IPR024775">
    <property type="entry name" value="DinB-like"/>
</dbReference>
<sequence length="175" mass="20300">MDVEKNRLLQDLDTNTTLFLDILDTIPDRKLHARNEKTAWSIMEVAAHMLMIEETVCRALQGETRPLDGREPDAKLPQLESVFLDLQTRTQYRAPENSAVTYADVRKFATDFRANREAIKQALANKDIHQEFAGYEHPHFGFLTGLEWLHYLVAHTERHLHQINRIESVLNNRPA</sequence>
<dbReference type="Pfam" id="PF12867">
    <property type="entry name" value="DinB_2"/>
    <property type="match status" value="1"/>
</dbReference>
<dbReference type="Gene3D" id="1.20.120.450">
    <property type="entry name" value="dinb family like domain"/>
    <property type="match status" value="1"/>
</dbReference>
<protein>
    <recommendedName>
        <fullName evidence="1">DinB-like domain-containing protein</fullName>
    </recommendedName>
</protein>
<gene>
    <name evidence="2" type="ORF">DCC81_08905</name>
</gene>
<comment type="caution">
    <text evidence="2">The sequence shown here is derived from an EMBL/GenBank/DDBJ whole genome shotgun (WGS) entry which is preliminary data.</text>
</comment>